<protein>
    <submittedName>
        <fullName evidence="2">PEP-CTERM sorting domain-containing protein</fullName>
    </submittedName>
</protein>
<dbReference type="AlphaFoldDB" id="A0A857D672"/>
<accession>A0A857D672</accession>
<dbReference type="Proteomes" id="UP000438345">
    <property type="component" value="Chromosome"/>
</dbReference>
<dbReference type="Pfam" id="PF07589">
    <property type="entry name" value="PEP-CTERM"/>
    <property type="match status" value="1"/>
</dbReference>
<organism evidence="2 3">
    <name type="scientific">Microcystis aeruginosa FD4</name>
    <dbReference type="NCBI Taxonomy" id="2686288"/>
    <lineage>
        <taxon>Bacteria</taxon>
        <taxon>Bacillati</taxon>
        <taxon>Cyanobacteriota</taxon>
        <taxon>Cyanophyceae</taxon>
        <taxon>Oscillatoriophycideae</taxon>
        <taxon>Chroococcales</taxon>
        <taxon>Microcystaceae</taxon>
        <taxon>Microcystis</taxon>
    </lineage>
</organism>
<proteinExistence type="predicted"/>
<feature type="domain" description="Ice-binding protein C-terminal" evidence="1">
    <location>
        <begin position="92"/>
        <end position="114"/>
    </location>
</feature>
<dbReference type="EMBL" id="CP046973">
    <property type="protein sequence ID" value="QGZ91063.1"/>
    <property type="molecule type" value="Genomic_DNA"/>
</dbReference>
<dbReference type="InterPro" id="IPR026374">
    <property type="entry name" value="Cyano_PEP"/>
</dbReference>
<dbReference type="NCBIfam" id="TIGR02595">
    <property type="entry name" value="PEP_CTERM"/>
    <property type="match status" value="1"/>
</dbReference>
<sequence length="125" mass="13181">MSLRLPDFVPPLNGYGFFNTGGDDTLQLSAFDASNNLIEQATVSGSNLNPNSFKFLGIVTSIPASRIEISPVGGNGLFSIDNLQVATKSIQSVPEPSTILGIVTLGLGLGALFSKKHKQDDNNDD</sequence>
<gene>
    <name evidence="2" type="ORF">GQR42_17670</name>
</gene>
<dbReference type="NCBIfam" id="TIGR04155">
    <property type="entry name" value="cyano_PEP"/>
    <property type="match status" value="1"/>
</dbReference>
<evidence type="ECO:0000259" key="1">
    <source>
        <dbReference type="Pfam" id="PF07589"/>
    </source>
</evidence>
<evidence type="ECO:0000313" key="2">
    <source>
        <dbReference type="EMBL" id="QGZ91063.1"/>
    </source>
</evidence>
<dbReference type="RefSeq" id="WP_158200939.1">
    <property type="nucleotide sequence ID" value="NZ_CP046973.1"/>
</dbReference>
<reference evidence="2 3" key="1">
    <citation type="submission" date="2019-12" db="EMBL/GenBank/DDBJ databases">
        <title>Complete genome sequence of Microcystis aeruginosa strain FD4.</title>
        <authorList>
            <person name="Urakawa H."/>
        </authorList>
    </citation>
    <scope>NUCLEOTIDE SEQUENCE [LARGE SCALE GENOMIC DNA]</scope>
    <source>
        <strain evidence="2 3">FD4</strain>
    </source>
</reference>
<evidence type="ECO:0000313" key="3">
    <source>
        <dbReference type="Proteomes" id="UP000438345"/>
    </source>
</evidence>
<dbReference type="InterPro" id="IPR013424">
    <property type="entry name" value="Ice-binding_C"/>
</dbReference>
<name>A0A857D672_MICAE</name>